<dbReference type="InterPro" id="IPR013039">
    <property type="entry name" value="DUF1588"/>
</dbReference>
<reference evidence="3" key="1">
    <citation type="submission" date="2018-05" db="EMBL/GenBank/DDBJ databases">
        <authorList>
            <person name="Lanie J.A."/>
            <person name="Ng W.-L."/>
            <person name="Kazmierczak K.M."/>
            <person name="Andrzejewski T.M."/>
            <person name="Davidsen T.M."/>
            <person name="Wayne K.J."/>
            <person name="Tettelin H."/>
            <person name="Glass J.I."/>
            <person name="Rusch D."/>
            <person name="Podicherti R."/>
            <person name="Tsui H.-C.T."/>
            <person name="Winkler M.E."/>
        </authorList>
    </citation>
    <scope>NUCLEOTIDE SEQUENCE</scope>
</reference>
<evidence type="ECO:0000259" key="1">
    <source>
        <dbReference type="Pfam" id="PF07624"/>
    </source>
</evidence>
<dbReference type="InterPro" id="IPR011478">
    <property type="entry name" value="DUF1585"/>
</dbReference>
<accession>A0A382FJM7</accession>
<sequence>PPPNVPSLEDAGGEGESLRERMIQHRSNSVCASCHKKMDPIGFGFENFDAIGRFRLSDNGNKIDASGILDSGEKFKNFRDLQRIITDEKTDLYIENLTKKMLVYALGRGLEFYDERVVDRIVRRLKSAEYCHDELIMGIVKSLPFDMKRGESSN</sequence>
<protein>
    <recommendedName>
        <fullName evidence="4">DUF1588 domain-containing protein</fullName>
    </recommendedName>
</protein>
<evidence type="ECO:0000313" key="3">
    <source>
        <dbReference type="EMBL" id="SVB62855.1"/>
    </source>
</evidence>
<feature type="non-terminal residue" evidence="3">
    <location>
        <position position="1"/>
    </location>
</feature>
<evidence type="ECO:0008006" key="4">
    <source>
        <dbReference type="Google" id="ProtNLM"/>
    </source>
</evidence>
<feature type="domain" description="DUF1585" evidence="1">
    <location>
        <begin position="71"/>
        <end position="145"/>
    </location>
</feature>
<organism evidence="3">
    <name type="scientific">marine metagenome</name>
    <dbReference type="NCBI Taxonomy" id="408172"/>
    <lineage>
        <taxon>unclassified sequences</taxon>
        <taxon>metagenomes</taxon>
        <taxon>ecological metagenomes</taxon>
    </lineage>
</organism>
<name>A0A382FJM7_9ZZZZ</name>
<evidence type="ECO:0000259" key="2">
    <source>
        <dbReference type="Pfam" id="PF07627"/>
    </source>
</evidence>
<dbReference type="Pfam" id="PF07624">
    <property type="entry name" value="PSD2"/>
    <property type="match status" value="1"/>
</dbReference>
<dbReference type="EMBL" id="UINC01050186">
    <property type="protein sequence ID" value="SVB62855.1"/>
    <property type="molecule type" value="Genomic_DNA"/>
</dbReference>
<gene>
    <name evidence="3" type="ORF">METZ01_LOCUS215709</name>
</gene>
<dbReference type="AlphaFoldDB" id="A0A382FJM7"/>
<proteinExistence type="predicted"/>
<feature type="domain" description="DUF1588" evidence="2">
    <location>
        <begin position="1"/>
        <end position="57"/>
    </location>
</feature>
<dbReference type="Pfam" id="PF07627">
    <property type="entry name" value="PSCyt3"/>
    <property type="match status" value="1"/>
</dbReference>